<feature type="compositionally biased region" description="Polar residues" evidence="4">
    <location>
        <begin position="343"/>
        <end position="355"/>
    </location>
</feature>
<keyword evidence="3" id="KW-0804">Transcription</keyword>
<keyword evidence="1" id="KW-0805">Transcription regulation</keyword>
<dbReference type="InterPro" id="IPR000843">
    <property type="entry name" value="HTH_LacI"/>
</dbReference>
<evidence type="ECO:0000313" key="7">
    <source>
        <dbReference type="Proteomes" id="UP001589865"/>
    </source>
</evidence>
<dbReference type="InterPro" id="IPR046335">
    <property type="entry name" value="LacI/GalR-like_sensor"/>
</dbReference>
<dbReference type="GO" id="GO:0003677">
    <property type="term" value="F:DNA binding"/>
    <property type="evidence" value="ECO:0007669"/>
    <property type="project" value="UniProtKB-KW"/>
</dbReference>
<name>A0ABV6JP01_9PROT</name>
<dbReference type="RefSeq" id="WP_377042757.1">
    <property type="nucleotide sequence ID" value="NZ_JBHLUN010000002.1"/>
</dbReference>
<dbReference type="PANTHER" id="PTHR30146">
    <property type="entry name" value="LACI-RELATED TRANSCRIPTIONAL REPRESSOR"/>
    <property type="match status" value="1"/>
</dbReference>
<dbReference type="Gene3D" id="1.10.260.40">
    <property type="entry name" value="lambda repressor-like DNA-binding domains"/>
    <property type="match status" value="1"/>
</dbReference>
<dbReference type="PANTHER" id="PTHR30146:SF109">
    <property type="entry name" value="HTH-TYPE TRANSCRIPTIONAL REGULATOR GALS"/>
    <property type="match status" value="1"/>
</dbReference>
<dbReference type="CDD" id="cd06267">
    <property type="entry name" value="PBP1_LacI_sugar_binding-like"/>
    <property type="match status" value="1"/>
</dbReference>
<evidence type="ECO:0000256" key="3">
    <source>
        <dbReference type="ARBA" id="ARBA00023163"/>
    </source>
</evidence>
<dbReference type="Gene3D" id="3.40.50.2300">
    <property type="match status" value="2"/>
</dbReference>
<dbReference type="EMBL" id="JBHLUN010000002">
    <property type="protein sequence ID" value="MFC0407065.1"/>
    <property type="molecule type" value="Genomic_DNA"/>
</dbReference>
<keyword evidence="7" id="KW-1185">Reference proteome</keyword>
<feature type="domain" description="HTH lacI-type" evidence="5">
    <location>
        <begin position="15"/>
        <end position="69"/>
    </location>
</feature>
<dbReference type="Pfam" id="PF13377">
    <property type="entry name" value="Peripla_BP_3"/>
    <property type="match status" value="1"/>
</dbReference>
<sequence>MRTQNSRSGARQPTVRLRDVARESGLSVAAVSRFLNGTLDLPPDTARRIKEAVALLNYRPNPHARRLSRGRTDTIGLIVPDIANPFFALLVDAVERAAEERGTDLLVCATRNRLSHELHELSRLGRDYADGLLFVTNHADDGALAQAIGDVGKVVLLDEDVPGVEAPRVFAENYRGGVLAAEHLLAAGHRRLAFLGGPRGLLSTVERFSGFAETVRSSGSSAQIVFESYDDYGAAQGQDAAERMLQAAWPATAAFATSDETALGVLAAARKLSVRLPTDLSLVAFDDVGPLHLLSPPLTAIRQPVAEIGSCGVGALLDHIAGQPVPEQPRRVPVELIERASVATPSRPRSTTRNKAVSGVA</sequence>
<gene>
    <name evidence="6" type="ORF">ACFFGY_02310</name>
</gene>
<dbReference type="InterPro" id="IPR028082">
    <property type="entry name" value="Peripla_BP_I"/>
</dbReference>
<proteinExistence type="predicted"/>
<evidence type="ECO:0000259" key="5">
    <source>
        <dbReference type="PROSITE" id="PS50932"/>
    </source>
</evidence>
<evidence type="ECO:0000256" key="2">
    <source>
        <dbReference type="ARBA" id="ARBA00023125"/>
    </source>
</evidence>
<protein>
    <submittedName>
        <fullName evidence="6">LacI family DNA-binding transcriptional regulator</fullName>
    </submittedName>
</protein>
<evidence type="ECO:0000256" key="4">
    <source>
        <dbReference type="SAM" id="MobiDB-lite"/>
    </source>
</evidence>
<organism evidence="6 7">
    <name type="scientific">Roseomonas elaeocarpi</name>
    <dbReference type="NCBI Taxonomy" id="907779"/>
    <lineage>
        <taxon>Bacteria</taxon>
        <taxon>Pseudomonadati</taxon>
        <taxon>Pseudomonadota</taxon>
        <taxon>Alphaproteobacteria</taxon>
        <taxon>Acetobacterales</taxon>
        <taxon>Roseomonadaceae</taxon>
        <taxon>Roseomonas</taxon>
    </lineage>
</organism>
<dbReference type="InterPro" id="IPR010982">
    <property type="entry name" value="Lambda_DNA-bd_dom_sf"/>
</dbReference>
<dbReference type="PROSITE" id="PS50932">
    <property type="entry name" value="HTH_LACI_2"/>
    <property type="match status" value="1"/>
</dbReference>
<evidence type="ECO:0000256" key="1">
    <source>
        <dbReference type="ARBA" id="ARBA00023015"/>
    </source>
</evidence>
<accession>A0ABV6JP01</accession>
<dbReference type="Pfam" id="PF00356">
    <property type="entry name" value="LacI"/>
    <property type="match status" value="1"/>
</dbReference>
<dbReference type="SMART" id="SM00354">
    <property type="entry name" value="HTH_LACI"/>
    <property type="match status" value="1"/>
</dbReference>
<dbReference type="Proteomes" id="UP001589865">
    <property type="component" value="Unassembled WGS sequence"/>
</dbReference>
<reference evidence="6 7" key="1">
    <citation type="submission" date="2024-09" db="EMBL/GenBank/DDBJ databases">
        <authorList>
            <person name="Sun Q."/>
            <person name="Mori K."/>
        </authorList>
    </citation>
    <scope>NUCLEOTIDE SEQUENCE [LARGE SCALE GENOMIC DNA]</scope>
    <source>
        <strain evidence="6 7">TBRC 5777</strain>
    </source>
</reference>
<dbReference type="SUPFAM" id="SSF47413">
    <property type="entry name" value="lambda repressor-like DNA-binding domains"/>
    <property type="match status" value="1"/>
</dbReference>
<dbReference type="CDD" id="cd01392">
    <property type="entry name" value="HTH_LacI"/>
    <property type="match status" value="1"/>
</dbReference>
<evidence type="ECO:0000313" key="6">
    <source>
        <dbReference type="EMBL" id="MFC0407065.1"/>
    </source>
</evidence>
<dbReference type="SUPFAM" id="SSF53822">
    <property type="entry name" value="Periplasmic binding protein-like I"/>
    <property type="match status" value="1"/>
</dbReference>
<comment type="caution">
    <text evidence="6">The sequence shown here is derived from an EMBL/GenBank/DDBJ whole genome shotgun (WGS) entry which is preliminary data.</text>
</comment>
<feature type="region of interest" description="Disordered" evidence="4">
    <location>
        <begin position="341"/>
        <end position="361"/>
    </location>
</feature>
<keyword evidence="2 6" id="KW-0238">DNA-binding</keyword>